<dbReference type="AlphaFoldDB" id="A0A4Y3UQZ3"/>
<dbReference type="Proteomes" id="UP000319804">
    <property type="component" value="Unassembled WGS sequence"/>
</dbReference>
<dbReference type="EMBL" id="VFPS01000004">
    <property type="protein sequence ID" value="TQM95021.1"/>
    <property type="molecule type" value="Genomic_DNA"/>
</dbReference>
<evidence type="ECO:0000313" key="2">
    <source>
        <dbReference type="EMBL" id="TQM95021.1"/>
    </source>
</evidence>
<feature type="compositionally biased region" description="Basic residues" evidence="1">
    <location>
        <begin position="27"/>
        <end position="37"/>
    </location>
</feature>
<organism evidence="2 3">
    <name type="scientific">Microbacterium lacticum</name>
    <dbReference type="NCBI Taxonomy" id="33885"/>
    <lineage>
        <taxon>Bacteria</taxon>
        <taxon>Bacillati</taxon>
        <taxon>Actinomycetota</taxon>
        <taxon>Actinomycetes</taxon>
        <taxon>Micrococcales</taxon>
        <taxon>Microbacteriaceae</taxon>
        <taxon>Microbacterium</taxon>
    </lineage>
</organism>
<proteinExistence type="predicted"/>
<evidence type="ECO:0000256" key="1">
    <source>
        <dbReference type="SAM" id="MobiDB-lite"/>
    </source>
</evidence>
<reference evidence="2 3" key="1">
    <citation type="submission" date="2019-06" db="EMBL/GenBank/DDBJ databases">
        <title>Sequencing the genomes of 1000 actinobacteria strains.</title>
        <authorList>
            <person name="Klenk H.-P."/>
        </authorList>
    </citation>
    <scope>NUCLEOTIDE SEQUENCE [LARGE SCALE GENOMIC DNA]</scope>
    <source>
        <strain evidence="2 3">DSM 20427</strain>
    </source>
</reference>
<evidence type="ECO:0000313" key="3">
    <source>
        <dbReference type="Proteomes" id="UP000319804"/>
    </source>
</evidence>
<feature type="compositionally biased region" description="Basic residues" evidence="1">
    <location>
        <begin position="1"/>
        <end position="18"/>
    </location>
</feature>
<feature type="region of interest" description="Disordered" evidence="1">
    <location>
        <begin position="1"/>
        <end position="44"/>
    </location>
</feature>
<keyword evidence="3" id="KW-1185">Reference proteome</keyword>
<gene>
    <name evidence="2" type="ORF">FHX68_2354</name>
</gene>
<comment type="caution">
    <text evidence="2">The sequence shown here is derived from an EMBL/GenBank/DDBJ whole genome shotgun (WGS) entry which is preliminary data.</text>
</comment>
<sequence>MPGRHIRASATRSRRPASRRTSPGRGSSRRRPSRRRRSEGDSAASILTKAAQGCGVSPKALLVILQKEQGLVTASGPALVPSRYRSAMGYACPDTATCNDDFSGFARQVWFAAHQFRVYEGDPGHFSFRAGETRPVLFNPDPDCGSRVVTMENQATAGLYNYTPYQPDDAALSGSGSSCSSGGNLNFFAYWKAWFGDTH</sequence>
<accession>A0A4Y3UQZ3</accession>
<name>A0A4Y3UQZ3_9MICO</name>
<protein>
    <submittedName>
        <fullName evidence="2">Uncharacterized protein</fullName>
    </submittedName>
</protein>